<organism evidence="1 2">
    <name type="scientific">Dentiradicibacter hellwigii</name>
    <dbReference type="NCBI Taxonomy" id="3149053"/>
    <lineage>
        <taxon>Bacteria</taxon>
        <taxon>Pseudomonadati</taxon>
        <taxon>Pseudomonadota</taxon>
        <taxon>Betaproteobacteria</taxon>
        <taxon>Rhodocyclales</taxon>
        <taxon>Rhodocyclaceae</taxon>
        <taxon>Dentiradicibacter</taxon>
    </lineage>
</organism>
<keyword evidence="2" id="KW-1185">Reference proteome</keyword>
<reference evidence="2" key="1">
    <citation type="submission" date="2024-06" db="EMBL/GenBank/DDBJ databases">
        <title>Radixoralia hellwigii gen. nov., sp nov., isolated from a root canal in the human oral cavity.</title>
        <authorList>
            <person name="Bartsch S."/>
            <person name="Wittmer A."/>
            <person name="Schulz A.-K."/>
            <person name="Neumann-Schaal M."/>
            <person name="Wolf J."/>
            <person name="Gronow S."/>
            <person name="Tennert C."/>
            <person name="Haecker G."/>
            <person name="Cieplik F."/>
            <person name="Al-Ahmad A."/>
        </authorList>
    </citation>
    <scope>NUCLEOTIDE SEQUENCE [LARGE SCALE GENOMIC DNA]</scope>
    <source>
        <strain evidence="2">Wk13</strain>
    </source>
</reference>
<comment type="caution">
    <text evidence="1">The sequence shown here is derived from an EMBL/GenBank/DDBJ whole genome shotgun (WGS) entry which is preliminary data.</text>
</comment>
<accession>A0ABV4UHM5</accession>
<gene>
    <name evidence="1" type="ORF">ABCS64_09995</name>
</gene>
<dbReference type="Proteomes" id="UP001574673">
    <property type="component" value="Unassembled WGS sequence"/>
</dbReference>
<dbReference type="EMBL" id="JBEUWX010000002">
    <property type="protein sequence ID" value="MFA9950642.1"/>
    <property type="molecule type" value="Genomic_DNA"/>
</dbReference>
<sequence>MKLAVFSDHGIGRYFAQLFDNIPEATFLSERARTHYDARKNSEALRLCLFTVHKQQTVGC</sequence>
<evidence type="ECO:0000313" key="2">
    <source>
        <dbReference type="Proteomes" id="UP001574673"/>
    </source>
</evidence>
<name>A0ABV4UHM5_9RHOO</name>
<evidence type="ECO:0000313" key="1">
    <source>
        <dbReference type="EMBL" id="MFA9950642.1"/>
    </source>
</evidence>
<dbReference type="RefSeq" id="WP_418891683.1">
    <property type="nucleotide sequence ID" value="NZ_JBEUWX010000002.1"/>
</dbReference>
<protein>
    <submittedName>
        <fullName evidence="1">Uncharacterized protein</fullName>
    </submittedName>
</protein>
<proteinExistence type="predicted"/>